<reference evidence="1" key="1">
    <citation type="submission" date="2016-05" db="EMBL/GenBank/DDBJ databases">
        <authorList>
            <person name="Lavstsen T."/>
            <person name="Jespersen J.S."/>
        </authorList>
    </citation>
    <scope>NUCLEOTIDE SEQUENCE</scope>
    <source>
        <tissue evidence="1">Brain</tissue>
    </source>
</reference>
<reference evidence="1" key="2">
    <citation type="submission" date="2016-06" db="EMBL/GenBank/DDBJ databases">
        <title>The genome of a short-lived fish provides insights into sex chromosome evolution and the genetic control of aging.</title>
        <authorList>
            <person name="Reichwald K."/>
            <person name="Felder M."/>
            <person name="Petzold A."/>
            <person name="Koch P."/>
            <person name="Groth M."/>
            <person name="Platzer M."/>
        </authorList>
    </citation>
    <scope>NUCLEOTIDE SEQUENCE</scope>
    <source>
        <tissue evidence="1">Brain</tissue>
    </source>
</reference>
<organism evidence="1">
    <name type="scientific">Nothobranchius kuhntae</name>
    <name type="common">Beira killifish</name>
    <dbReference type="NCBI Taxonomy" id="321403"/>
    <lineage>
        <taxon>Eukaryota</taxon>
        <taxon>Metazoa</taxon>
        <taxon>Chordata</taxon>
        <taxon>Craniata</taxon>
        <taxon>Vertebrata</taxon>
        <taxon>Euteleostomi</taxon>
        <taxon>Actinopterygii</taxon>
        <taxon>Neopterygii</taxon>
        <taxon>Teleostei</taxon>
        <taxon>Neoteleostei</taxon>
        <taxon>Acanthomorphata</taxon>
        <taxon>Ovalentaria</taxon>
        <taxon>Atherinomorphae</taxon>
        <taxon>Cyprinodontiformes</taxon>
        <taxon>Nothobranchiidae</taxon>
        <taxon>Nothobranchius</taxon>
    </lineage>
</organism>
<evidence type="ECO:0000313" key="1">
    <source>
        <dbReference type="EMBL" id="SBR20028.1"/>
    </source>
</evidence>
<protein>
    <submittedName>
        <fullName evidence="1">Uncharacterized protein</fullName>
    </submittedName>
</protein>
<name>A0A1A8JJC3_NOTKU</name>
<gene>
    <name evidence="1" type="primary">Nfu_g_1_024035</name>
</gene>
<proteinExistence type="predicted"/>
<accession>A0A1A8JJC3</accession>
<sequence length="50" mass="5718">AIAFYKVDHYHNITTKRDGMSAAKLAQRLAGTAHFHSTPLQYYYPRFAGM</sequence>
<feature type="non-terminal residue" evidence="1">
    <location>
        <position position="50"/>
    </location>
</feature>
<dbReference type="AlphaFoldDB" id="A0A1A8JJC3"/>
<dbReference type="EMBL" id="HAEE01000012">
    <property type="protein sequence ID" value="SBR20028.1"/>
    <property type="molecule type" value="Transcribed_RNA"/>
</dbReference>
<feature type="non-terminal residue" evidence="1">
    <location>
        <position position="1"/>
    </location>
</feature>